<protein>
    <submittedName>
        <fullName evidence="8">Maturation protein</fullName>
    </submittedName>
</protein>
<dbReference type="Proteomes" id="UP000678251">
    <property type="component" value="Segment"/>
</dbReference>
<dbReference type="GO" id="GO:0039666">
    <property type="term" value="P:virion attachment to host cell pilus"/>
    <property type="evidence" value="ECO:0007669"/>
    <property type="project" value="UniProtKB-KW"/>
</dbReference>
<keyword evidence="6" id="KW-1160">Virus entry into host cell</keyword>
<keyword evidence="4" id="KW-0946">Virion</keyword>
<evidence type="ECO:0000313" key="8">
    <source>
        <dbReference type="EMBL" id="DAD50952.1"/>
    </source>
</evidence>
<evidence type="ECO:0000256" key="6">
    <source>
        <dbReference type="ARBA" id="ARBA00023296"/>
    </source>
</evidence>
<proteinExistence type="inferred from homology"/>
<accession>A0A8S5L060</accession>
<dbReference type="InterPro" id="IPR005563">
    <property type="entry name" value="A_protein"/>
</dbReference>
<evidence type="ECO:0000256" key="4">
    <source>
        <dbReference type="ARBA" id="ARBA00022844"/>
    </source>
</evidence>
<organism evidence="8 9">
    <name type="scientific">ssRNA phage SRR6255733_1</name>
    <dbReference type="NCBI Taxonomy" id="2786497"/>
    <lineage>
        <taxon>Viruses</taxon>
        <taxon>Riboviria</taxon>
        <taxon>Orthornavirae</taxon>
        <taxon>Lenarviricota</taxon>
        <taxon>Leviviricetes</taxon>
        <taxon>Norzivirales</taxon>
        <taxon>Fiersviridae</taxon>
        <taxon>Mihkrovirus</taxon>
        <taxon>Mihkrovirus peladaptatum</taxon>
    </lineage>
</organism>
<sequence length="397" mass="45024">MSVFVPYNKPGNVTMSNYEHYSIKRIYKRNNTGKHWEDKPIEYSGHYPNWSSEKSTTVKTTPDATGFRKPTSYERKCTSWFYTPSEKTTAWTNTGGPKGEQKYTSWQGFNCGSVHFGDIDLPAINHPERSNLSNRAQMEAMAKLQEERVNLGAFLAEVRGSADTIADTSIDLLNALRDVRRGRMPRNLGNLKFGTVRKMSDLWLNWRYGWRPLCSDLYGMTMDLVNTPPREERISVSRTVTHSLSGDGVKYGIPFEWDASMHSTCKLWATVDSHLLRTGNGYGLVNPLSLAWEVIPYSFVVDWFLPIGTTLASISAPSGLSFKAGFYNSRVEGSCNFPLTNCGHSTRKVSHFQRTKLSNFPRPKVYAVQSPFFNRDTSLKTARVLDMLSLMNTVKRK</sequence>
<name>A0A8S5L060_9VIRU</name>
<evidence type="ECO:0000313" key="9">
    <source>
        <dbReference type="Proteomes" id="UP000678251"/>
    </source>
</evidence>
<dbReference type="RefSeq" id="YP_010769531.1">
    <property type="nucleotide sequence ID" value="NC_074003.1"/>
</dbReference>
<evidence type="ECO:0000256" key="7">
    <source>
        <dbReference type="ARBA" id="ARBA00035110"/>
    </source>
</evidence>
<evidence type="ECO:0000256" key="2">
    <source>
        <dbReference type="ARBA" id="ARBA00022581"/>
    </source>
</evidence>
<evidence type="ECO:0000256" key="1">
    <source>
        <dbReference type="ARBA" id="ARBA00004328"/>
    </source>
</evidence>
<keyword evidence="9" id="KW-1185">Reference proteome</keyword>
<keyword evidence="3" id="KW-1161">Viral attachment to host cell</keyword>
<gene>
    <name evidence="8" type="primary">SRR6255733_1_1</name>
</gene>
<dbReference type="GeneID" id="80398578"/>
<dbReference type="Pfam" id="PF03863">
    <property type="entry name" value="Phage_mat-A"/>
    <property type="match status" value="1"/>
</dbReference>
<evidence type="ECO:0000256" key="3">
    <source>
        <dbReference type="ARBA" id="ARBA00022804"/>
    </source>
</evidence>
<dbReference type="KEGG" id="vg:80398578"/>
<evidence type="ECO:0000256" key="5">
    <source>
        <dbReference type="ARBA" id="ARBA00023104"/>
    </source>
</evidence>
<dbReference type="EMBL" id="BK013674">
    <property type="protein sequence ID" value="DAD50952.1"/>
    <property type="molecule type" value="Genomic_RNA"/>
</dbReference>
<comment type="subcellular location">
    <subcellularLocation>
        <location evidence="1">Virion</location>
    </subcellularLocation>
</comment>
<comment type="similarity">
    <text evidence="7">Belongs to the Leviviricetes maturation protein family.</text>
</comment>
<reference evidence="8" key="1">
    <citation type="submission" date="2020-09" db="EMBL/GenBank/DDBJ databases">
        <title>Leviviricetes taxonomy.</title>
        <authorList>
            <person name="Stockdale S.R."/>
            <person name="Callanan J."/>
            <person name="Adriaenssens E.M."/>
            <person name="Kuhn J.H."/>
            <person name="Rumnieks J."/>
            <person name="Shkoporov A."/>
            <person name="Draper L.A."/>
            <person name="Ross P."/>
            <person name="Hill C."/>
        </authorList>
    </citation>
    <scope>NUCLEOTIDE SEQUENCE</scope>
</reference>
<keyword evidence="2" id="KW-0945">Host-virus interaction</keyword>
<dbReference type="GO" id="GO:0044423">
    <property type="term" value="C:virion component"/>
    <property type="evidence" value="ECO:0007669"/>
    <property type="project" value="UniProtKB-KW"/>
</dbReference>
<keyword evidence="5" id="KW-1175">Viral attachment to host cell pilus</keyword>